<evidence type="ECO:0000313" key="3">
    <source>
        <dbReference type="Proteomes" id="UP000823896"/>
    </source>
</evidence>
<gene>
    <name evidence="2" type="ORF">H9702_08625</name>
</gene>
<comment type="caution">
    <text evidence="2">The sequence shown here is derived from an EMBL/GenBank/DDBJ whole genome shotgun (WGS) entry which is preliminary data.</text>
</comment>
<dbReference type="Proteomes" id="UP000823896">
    <property type="component" value="Unassembled WGS sequence"/>
</dbReference>
<reference evidence="2" key="2">
    <citation type="submission" date="2021-04" db="EMBL/GenBank/DDBJ databases">
        <authorList>
            <person name="Gilroy R."/>
        </authorList>
    </citation>
    <scope>NUCLEOTIDE SEQUENCE</scope>
    <source>
        <strain evidence="2">CHK187-11901</strain>
    </source>
</reference>
<keyword evidence="1" id="KW-1133">Transmembrane helix</keyword>
<evidence type="ECO:0000256" key="1">
    <source>
        <dbReference type="SAM" id="Phobius"/>
    </source>
</evidence>
<evidence type="ECO:0000313" key="2">
    <source>
        <dbReference type="EMBL" id="HJC37173.1"/>
    </source>
</evidence>
<feature type="transmembrane region" description="Helical" evidence="1">
    <location>
        <begin position="92"/>
        <end position="110"/>
    </location>
</feature>
<dbReference type="EMBL" id="DWWM01000056">
    <property type="protein sequence ID" value="HJC37173.1"/>
    <property type="molecule type" value="Genomic_DNA"/>
</dbReference>
<keyword evidence="1" id="KW-0812">Transmembrane</keyword>
<protein>
    <submittedName>
        <fullName evidence="2">Uncharacterized protein</fullName>
    </submittedName>
</protein>
<dbReference type="AlphaFoldDB" id="A0A9D2NUW3"/>
<reference evidence="2" key="1">
    <citation type="journal article" date="2021" name="PeerJ">
        <title>Extensive microbial diversity within the chicken gut microbiome revealed by metagenomics and culture.</title>
        <authorList>
            <person name="Gilroy R."/>
            <person name="Ravi A."/>
            <person name="Getino M."/>
            <person name="Pursley I."/>
            <person name="Horton D.L."/>
            <person name="Alikhan N.F."/>
            <person name="Baker D."/>
            <person name="Gharbi K."/>
            <person name="Hall N."/>
            <person name="Watson M."/>
            <person name="Adriaenssens E.M."/>
            <person name="Foster-Nyarko E."/>
            <person name="Jarju S."/>
            <person name="Secka A."/>
            <person name="Antonio M."/>
            <person name="Oren A."/>
            <person name="Chaudhuri R.R."/>
            <person name="La Ragione R."/>
            <person name="Hildebrand F."/>
            <person name="Pallen M.J."/>
        </authorList>
    </citation>
    <scope>NUCLEOTIDE SEQUENCE</scope>
    <source>
        <strain evidence="2">CHK187-11901</strain>
    </source>
</reference>
<accession>A0A9D2NUW3</accession>
<sequence>MSPTLRRYVLPLCAALGWLWMLLPFHTLGIDALILALLQAALLFSLKRKEQFFIPMLAYPIKLHPMILSDCLRDAGWWVVLTLPLLIPHAGVQLQILLSLALAGSIGMLLEQFIVPDGYLGASTASVNVASFCTLAFLFQMAVNIRQWEEFGIHALPVFLIVWLTTFIAAVVFGPVRIRKKVQNAMMLTVFLKQRRELYALLRLRPDQTKDIYCRILQHLLPSRCVRLWRIAAMLPILFRKLFLYAVVLLFSPMFPYLTQLVLIVFAVHLLLMIIQLRKMYRTMAVNARHGG</sequence>
<feature type="transmembrane region" description="Helical" evidence="1">
    <location>
        <begin position="228"/>
        <end position="251"/>
    </location>
</feature>
<organism evidence="2 3">
    <name type="scientific">Candidatus Merdibacter merdavium</name>
    <dbReference type="NCBI Taxonomy" id="2838692"/>
    <lineage>
        <taxon>Bacteria</taxon>
        <taxon>Bacillati</taxon>
        <taxon>Bacillota</taxon>
        <taxon>Erysipelotrichia</taxon>
        <taxon>Erysipelotrichales</taxon>
        <taxon>Erysipelotrichaceae</taxon>
        <taxon>Merdibacter</taxon>
    </lineage>
</organism>
<feature type="transmembrane region" description="Helical" evidence="1">
    <location>
        <begin position="7"/>
        <end position="23"/>
    </location>
</feature>
<feature type="transmembrane region" description="Helical" evidence="1">
    <location>
        <begin position="257"/>
        <end position="275"/>
    </location>
</feature>
<name>A0A9D2NUW3_9FIRM</name>
<feature type="transmembrane region" description="Helical" evidence="1">
    <location>
        <begin position="151"/>
        <end position="176"/>
    </location>
</feature>
<feature type="transmembrane region" description="Helical" evidence="1">
    <location>
        <begin position="119"/>
        <end position="139"/>
    </location>
</feature>
<proteinExistence type="predicted"/>
<keyword evidence="1" id="KW-0472">Membrane</keyword>